<evidence type="ECO:0000313" key="3">
    <source>
        <dbReference type="Proteomes" id="UP000283429"/>
    </source>
</evidence>
<evidence type="ECO:0000313" key="2">
    <source>
        <dbReference type="EMBL" id="RHD80563.1"/>
    </source>
</evidence>
<dbReference type="Proteomes" id="UP000283429">
    <property type="component" value="Unassembled WGS sequence"/>
</dbReference>
<organism evidence="1 4">
    <name type="scientific">Phocaeicola vulgatus</name>
    <name type="common">Bacteroides vulgatus</name>
    <dbReference type="NCBI Taxonomy" id="821"/>
    <lineage>
        <taxon>Bacteria</taxon>
        <taxon>Pseudomonadati</taxon>
        <taxon>Bacteroidota</taxon>
        <taxon>Bacteroidia</taxon>
        <taxon>Bacteroidales</taxon>
        <taxon>Bacteroidaceae</taxon>
        <taxon>Phocaeicola</taxon>
    </lineage>
</organism>
<protein>
    <recommendedName>
        <fullName evidence="5">Restriction endonuclease</fullName>
    </recommendedName>
</protein>
<dbReference type="EMBL" id="QSJM01000024">
    <property type="protein sequence ID" value="RHD80563.1"/>
    <property type="molecule type" value="Genomic_DNA"/>
</dbReference>
<name>A0A412VWD8_PHOVU</name>
<dbReference type="GeneID" id="60062813"/>
<accession>A0A412VWD8</accession>
<dbReference type="RefSeq" id="WP_005938349.1">
    <property type="nucleotide sequence ID" value="NZ_JAKKWZ010000038.1"/>
</dbReference>
<proteinExistence type="predicted"/>
<evidence type="ECO:0008006" key="5">
    <source>
        <dbReference type="Google" id="ProtNLM"/>
    </source>
</evidence>
<dbReference type="EMBL" id="QRYT01000001">
    <property type="protein sequence ID" value="RGV13948.1"/>
    <property type="molecule type" value="Genomic_DNA"/>
</dbReference>
<dbReference type="Proteomes" id="UP000285379">
    <property type="component" value="Unassembled WGS sequence"/>
</dbReference>
<evidence type="ECO:0000313" key="4">
    <source>
        <dbReference type="Proteomes" id="UP000285379"/>
    </source>
</evidence>
<evidence type="ECO:0000313" key="1">
    <source>
        <dbReference type="EMBL" id="RGV13948.1"/>
    </source>
</evidence>
<dbReference type="AlphaFoldDB" id="A0A412VWD8"/>
<reference evidence="3 4" key="1">
    <citation type="submission" date="2018-08" db="EMBL/GenBank/DDBJ databases">
        <title>A genome reference for cultivated species of the human gut microbiota.</title>
        <authorList>
            <person name="Zou Y."/>
            <person name="Xue W."/>
            <person name="Luo G."/>
        </authorList>
    </citation>
    <scope>NUCLEOTIDE SEQUENCE [LARGE SCALE GENOMIC DNA]</scope>
    <source>
        <strain evidence="1 4">AF14-8</strain>
        <strain evidence="2 3">AM30-40</strain>
    </source>
</reference>
<comment type="caution">
    <text evidence="1">The sequence shown here is derived from an EMBL/GenBank/DDBJ whole genome shotgun (WGS) entry which is preliminary data.</text>
</comment>
<sequence length="397" mass="46052">MIDYHKMRQYNRIMLGEGGKYIQDCLEHNYIGVNFIKEEDLTSYPHNDENSWRHHMIAKYLECNPEKSMGTARTSIGFLWTVCYGLKIGDIVLAPNGEGGYCVAEITGNYHYVPNQALPHRRQVQWLNITIPRQSMSKSLQNSTGSIGTCCNITKYTEELEQLISNEKPFIAPVVQAKVEMYKERSLHRLLTNYLLSKSIYSKTIFHENSFKSADQAQKWVHPDMVGVEFHEFQETATRSLLKATETKEYIALHSYELKRTIENDHQLKEYFFQALSNSSWANYGYLIAFEINEDLMEEIARLNRAFGIGIILLSPYTDATKELFPARRNELDYYTIDKLCRINADYKSFINKATSVLNAQKEFIEDVKGGLQKFCDKGFDTQEEVIEYCNKHHIPC</sequence>
<gene>
    <name evidence="2" type="ORF">DW783_09390</name>
    <name evidence="1" type="ORF">DWW27_00895</name>
</gene>